<dbReference type="Pfam" id="PF04324">
    <property type="entry name" value="Fer2_BFD"/>
    <property type="match status" value="1"/>
</dbReference>
<feature type="domain" description="FAD dependent oxidoreductase" evidence="1">
    <location>
        <begin position="3"/>
        <end position="352"/>
    </location>
</feature>
<keyword evidence="4" id="KW-1185">Reference proteome</keyword>
<dbReference type="STRING" id="1121301.SAMN02745912_02470"/>
<dbReference type="CDD" id="cd19946">
    <property type="entry name" value="GlpA-like_Fer2_BFD-like"/>
    <property type="match status" value="1"/>
</dbReference>
<dbReference type="InterPro" id="IPR036188">
    <property type="entry name" value="FAD/NAD-bd_sf"/>
</dbReference>
<dbReference type="Proteomes" id="UP000184465">
    <property type="component" value="Unassembled WGS sequence"/>
</dbReference>
<dbReference type="PANTHER" id="PTHR42720:SF1">
    <property type="entry name" value="GLYCEROL 3-PHOSPHATE OXIDASE"/>
    <property type="match status" value="1"/>
</dbReference>
<feature type="domain" description="BFD-like [2Fe-2S]-binding" evidence="2">
    <location>
        <begin position="398"/>
        <end position="452"/>
    </location>
</feature>
<evidence type="ECO:0000259" key="2">
    <source>
        <dbReference type="Pfam" id="PF04324"/>
    </source>
</evidence>
<dbReference type="AlphaFoldDB" id="A0A1M6Q860"/>
<dbReference type="RefSeq" id="WP_073150434.1">
    <property type="nucleotide sequence ID" value="NZ_FRAG01000031.1"/>
</dbReference>
<dbReference type="EMBL" id="FRAG01000031">
    <property type="protein sequence ID" value="SHK16474.1"/>
    <property type="molecule type" value="Genomic_DNA"/>
</dbReference>
<dbReference type="Gene3D" id="3.30.9.10">
    <property type="entry name" value="D-Amino Acid Oxidase, subunit A, domain 2"/>
    <property type="match status" value="1"/>
</dbReference>
<dbReference type="InterPro" id="IPR006076">
    <property type="entry name" value="FAD-dep_OxRdtase"/>
</dbReference>
<evidence type="ECO:0000259" key="1">
    <source>
        <dbReference type="Pfam" id="PF01266"/>
    </source>
</evidence>
<reference evidence="3 4" key="1">
    <citation type="submission" date="2016-11" db="EMBL/GenBank/DDBJ databases">
        <authorList>
            <person name="Jaros S."/>
            <person name="Januszkiewicz K."/>
            <person name="Wedrychowicz H."/>
        </authorList>
    </citation>
    <scope>NUCLEOTIDE SEQUENCE [LARGE SCALE GENOMIC DNA]</scope>
    <source>
        <strain evidence="3 4">DSM 15212</strain>
    </source>
</reference>
<dbReference type="Gene3D" id="1.10.10.1100">
    <property type="entry name" value="BFD-like [2Fe-2S]-binding domain"/>
    <property type="match status" value="1"/>
</dbReference>
<dbReference type="InterPro" id="IPR007419">
    <property type="entry name" value="BFD-like_2Fe2S-bd_dom"/>
</dbReference>
<name>A0A1M6Q860_PARC5</name>
<evidence type="ECO:0000313" key="4">
    <source>
        <dbReference type="Proteomes" id="UP000184465"/>
    </source>
</evidence>
<dbReference type="SUPFAM" id="SSF51905">
    <property type="entry name" value="FAD/NAD(P)-binding domain"/>
    <property type="match status" value="1"/>
</dbReference>
<organism evidence="3 4">
    <name type="scientific">Paramaledivibacter caminithermalis (strain DSM 15212 / CIP 107654 / DViRD3)</name>
    <name type="common">Clostridium caminithermale</name>
    <dbReference type="NCBI Taxonomy" id="1121301"/>
    <lineage>
        <taxon>Bacteria</taxon>
        <taxon>Bacillati</taxon>
        <taxon>Bacillota</taxon>
        <taxon>Clostridia</taxon>
        <taxon>Peptostreptococcales</taxon>
        <taxon>Caminicellaceae</taxon>
        <taxon>Paramaledivibacter</taxon>
    </lineage>
</organism>
<sequence>MYDVAIIGAGIIGTFVARELSRYDLKIILIEKDTDIANGTTKANSAVVHAGYDAEPGTLKAKLNVLGNSMFDKVCEELDVPFKRIGSFVIATDEEEMKSIKELYERGIKNGVPNMKILNRDEIKAKEKNLNEEIIGALYAPTAGIVCPWELAVALAENAADNGTKIVLDRKVTDIRKKEDGYCLYMDKETIETKYVINCAGVYAGEISKMIGDNTFEILPRRGQYNVLDKSAGNIVKHVIFQAPTEYGKGVLVTPTVHGNLLVGPDAEDINDRENTATTRDRIEFIRQASKKTVKSIPFNATITSFAGLRARPSTGDFIIEESKKAPGFINVAGIESPGLSAAPAIAEYVKDILKEISGALKEKQNFISNRRPVIRFVELNDEEKEQLIKKDPRYGRIICRCESITEGEIVDVINRNVGARTVDGVKRRVRPGMGRCQGGFCGPRVMEILARELGKEIMEITKDGKDSYILTSKTK</sequence>
<proteinExistence type="predicted"/>
<gene>
    <name evidence="3" type="ORF">SAMN02745912_02470</name>
</gene>
<dbReference type="PANTHER" id="PTHR42720">
    <property type="entry name" value="GLYCEROL-3-PHOSPHATE DEHYDROGENASE"/>
    <property type="match status" value="1"/>
</dbReference>
<protein>
    <submittedName>
        <fullName evidence="3">Glycerol-3-phosphate dehydrogenase</fullName>
    </submittedName>
</protein>
<dbReference type="InterPro" id="IPR052745">
    <property type="entry name" value="G3P_Oxidase/Oxidoreductase"/>
</dbReference>
<dbReference type="InterPro" id="IPR041854">
    <property type="entry name" value="BFD-like_2Fe2S-bd_dom_sf"/>
</dbReference>
<dbReference type="OrthoDB" id="9801699at2"/>
<dbReference type="Pfam" id="PF01266">
    <property type="entry name" value="DAO"/>
    <property type="match status" value="1"/>
</dbReference>
<evidence type="ECO:0000313" key="3">
    <source>
        <dbReference type="EMBL" id="SHK16474.1"/>
    </source>
</evidence>
<accession>A0A1M6Q860</accession>
<dbReference type="Gene3D" id="3.50.50.60">
    <property type="entry name" value="FAD/NAD(P)-binding domain"/>
    <property type="match status" value="1"/>
</dbReference>